<organism evidence="2 3">
    <name type="scientific">Paramecium sonneborni</name>
    <dbReference type="NCBI Taxonomy" id="65129"/>
    <lineage>
        <taxon>Eukaryota</taxon>
        <taxon>Sar</taxon>
        <taxon>Alveolata</taxon>
        <taxon>Ciliophora</taxon>
        <taxon>Intramacronucleata</taxon>
        <taxon>Oligohymenophorea</taxon>
        <taxon>Peniculida</taxon>
        <taxon>Parameciidae</taxon>
        <taxon>Paramecium</taxon>
    </lineage>
</organism>
<name>A0A8S1RNL4_9CILI</name>
<gene>
    <name evidence="2" type="ORF">PSON_ATCC_30995.1.T1910019</name>
</gene>
<dbReference type="AlphaFoldDB" id="A0A8S1RNL4"/>
<feature type="compositionally biased region" description="Polar residues" evidence="1">
    <location>
        <begin position="1"/>
        <end position="19"/>
    </location>
</feature>
<evidence type="ECO:0000313" key="2">
    <source>
        <dbReference type="EMBL" id="CAD8128559.1"/>
    </source>
</evidence>
<feature type="compositionally biased region" description="Low complexity" evidence="1">
    <location>
        <begin position="20"/>
        <end position="34"/>
    </location>
</feature>
<evidence type="ECO:0000256" key="1">
    <source>
        <dbReference type="SAM" id="MobiDB-lite"/>
    </source>
</evidence>
<comment type="caution">
    <text evidence="2">The sequence shown here is derived from an EMBL/GenBank/DDBJ whole genome shotgun (WGS) entry which is preliminary data.</text>
</comment>
<sequence length="117" mass="13854">MGVCSSRTQKNQQQYSLINQTQTQPTEQPKQTTQLIVQPQQKTQQPILVNQYEQQENERMDVFPLSKEEFDLFKDDVCIKNIHKQFENINQIFDRLTQELDKLSQQFLSGTDYEALK</sequence>
<proteinExistence type="predicted"/>
<feature type="region of interest" description="Disordered" evidence="1">
    <location>
        <begin position="1"/>
        <end position="39"/>
    </location>
</feature>
<protein>
    <submittedName>
        <fullName evidence="2">Uncharacterized protein</fullName>
    </submittedName>
</protein>
<keyword evidence="3" id="KW-1185">Reference proteome</keyword>
<dbReference type="Proteomes" id="UP000692954">
    <property type="component" value="Unassembled WGS sequence"/>
</dbReference>
<reference evidence="2" key="1">
    <citation type="submission" date="2021-01" db="EMBL/GenBank/DDBJ databases">
        <authorList>
            <consortium name="Genoscope - CEA"/>
            <person name="William W."/>
        </authorList>
    </citation>
    <scope>NUCLEOTIDE SEQUENCE</scope>
</reference>
<dbReference type="EMBL" id="CAJJDN010000191">
    <property type="protein sequence ID" value="CAD8128559.1"/>
    <property type="molecule type" value="Genomic_DNA"/>
</dbReference>
<accession>A0A8S1RNL4</accession>
<evidence type="ECO:0000313" key="3">
    <source>
        <dbReference type="Proteomes" id="UP000692954"/>
    </source>
</evidence>